<dbReference type="InterPro" id="IPR046959">
    <property type="entry name" value="PRK1-6/SRF4-like"/>
</dbReference>
<dbReference type="PANTHER" id="PTHR48007">
    <property type="entry name" value="LEUCINE-RICH REPEAT RECEPTOR-LIKE PROTEIN KINASE PXC1"/>
    <property type="match status" value="1"/>
</dbReference>
<name>A0A1J4KU43_9EUKA</name>
<dbReference type="VEuPathDB" id="TrichDB:TRFO_16734"/>
<dbReference type="RefSeq" id="XP_068366318.1">
    <property type="nucleotide sequence ID" value="XM_068499158.1"/>
</dbReference>
<proteinExistence type="inferred from homology"/>
<dbReference type="EMBL" id="MLAK01000546">
    <property type="protein sequence ID" value="OHT13182.1"/>
    <property type="molecule type" value="Genomic_DNA"/>
</dbReference>
<dbReference type="InterPro" id="IPR027417">
    <property type="entry name" value="P-loop_NTPase"/>
</dbReference>
<dbReference type="SUPFAM" id="SSF52540">
    <property type="entry name" value="P-loop containing nucleoside triphosphate hydrolases"/>
    <property type="match status" value="1"/>
</dbReference>
<comment type="similarity">
    <text evidence="1">Belongs to the protein kinase superfamily. TKL Ser/Thr protein kinase family. ROCO subfamily.</text>
</comment>
<gene>
    <name evidence="3" type="ORF">TRFO_16734</name>
</gene>
<dbReference type="SMART" id="SM00220">
    <property type="entry name" value="S_TKc"/>
    <property type="match status" value="1"/>
</dbReference>
<feature type="domain" description="Protein kinase" evidence="2">
    <location>
        <begin position="1"/>
        <end position="264"/>
    </location>
</feature>
<evidence type="ECO:0000256" key="1">
    <source>
        <dbReference type="ARBA" id="ARBA00008171"/>
    </source>
</evidence>
<dbReference type="InterPro" id="IPR000719">
    <property type="entry name" value="Prot_kinase_dom"/>
</dbReference>
<reference evidence="3" key="1">
    <citation type="submission" date="2016-10" db="EMBL/GenBank/DDBJ databases">
        <authorList>
            <person name="Benchimol M."/>
            <person name="Almeida L.G."/>
            <person name="Vasconcelos A.T."/>
            <person name="Perreira-Neves A."/>
            <person name="Rosa I.A."/>
            <person name="Tasca T."/>
            <person name="Bogo M.R."/>
            <person name="de Souza W."/>
        </authorList>
    </citation>
    <scope>NUCLEOTIDE SEQUENCE [LARGE SCALE GENOMIC DNA]</scope>
    <source>
        <strain evidence="3">K</strain>
    </source>
</reference>
<dbReference type="GeneID" id="94833862"/>
<dbReference type="Gene3D" id="1.10.510.10">
    <property type="entry name" value="Transferase(Phosphotransferase) domain 1"/>
    <property type="match status" value="1"/>
</dbReference>
<dbReference type="InterPro" id="IPR001245">
    <property type="entry name" value="Ser-Thr/Tyr_kinase_cat_dom"/>
</dbReference>
<dbReference type="CDD" id="cd00882">
    <property type="entry name" value="Ras_like_GTPase"/>
    <property type="match status" value="1"/>
</dbReference>
<dbReference type="PROSITE" id="PS50011">
    <property type="entry name" value="PROTEIN_KINASE_DOM"/>
    <property type="match status" value="1"/>
</dbReference>
<accession>A0A1J4KU43</accession>
<dbReference type="PANTHER" id="PTHR48007:SF4">
    <property type="entry name" value="LEUCINE-RICH REPEAT RECEPTOR-LIKE PROTEIN KINASE PXC1"/>
    <property type="match status" value="1"/>
</dbReference>
<evidence type="ECO:0000313" key="4">
    <source>
        <dbReference type="Proteomes" id="UP000179807"/>
    </source>
</evidence>
<comment type="caution">
    <text evidence="3">The sequence shown here is derived from an EMBL/GenBank/DDBJ whole genome shotgun (WGS) entry which is preliminary data.</text>
</comment>
<dbReference type="Gene3D" id="3.40.50.300">
    <property type="entry name" value="P-loop containing nucleotide triphosphate hydrolases"/>
    <property type="match status" value="1"/>
</dbReference>
<evidence type="ECO:0000259" key="2">
    <source>
        <dbReference type="PROSITE" id="PS50011"/>
    </source>
</evidence>
<dbReference type="OrthoDB" id="1890790at2759"/>
<dbReference type="SUPFAM" id="SSF56112">
    <property type="entry name" value="Protein kinase-like (PK-like)"/>
    <property type="match status" value="1"/>
</dbReference>
<dbReference type="Pfam" id="PF07714">
    <property type="entry name" value="PK_Tyr_Ser-Thr"/>
    <property type="match status" value="1"/>
</dbReference>
<protein>
    <recommendedName>
        <fullName evidence="2">Protein kinase domain-containing protein</fullName>
    </recommendedName>
</protein>
<dbReference type="AlphaFoldDB" id="A0A1J4KU43"/>
<dbReference type="Proteomes" id="UP000179807">
    <property type="component" value="Unassembled WGS sequence"/>
</dbReference>
<sequence>MDETISSMIIHTLNGQPMDLFGFPDENQQMKILILKKVNKTSRKKTLNTFLMNYDTNISYRNLAQVYNISDENNMLSYYMDFFHHGSLDSLIYHCSDRIDTKITYVLMYCLSMVLRYLHSINKIHGNIKLSNIMLEIIPSKQYESGIFPVLSDCCYSDTTRRQSLYDIPGTKDSGKEKKDDIFSFGLVMAQVILKKVFPMSDVNDIPSVQNHIINSLNSFHSDDPIILSMKKITLSCCSTDHHDNISIDSIVDGLSDLSIHTETTDSINNYFSSNIIPTTISTWEANLFSTISKYYFVTYLMRISDNNILNDKQMQNKIGCIIESVQKEHFKPLTDLIYTIFVRDFDKPYIKHLKQFNDISHYLVSVSSNSKNIANFENPLYQIRYVVCGPTNSGKTSVIQEWLGIDQGTKVKNFSKDDSYQKKVIMQENLVNILIRDLDIENSIVFHTSKKILISAAIIFLIFDAHEFFPQENLKSEIGIQDIDSEHVENNIAEFKELIKLLDSICPSECTFVVAINNCDEVSELLRSYINNKLSLVLKKKRSRNNDINIYFISGKQSSGIFSVEKMFLEETKKLFQLIYPNTPHTGVFALHELPGISNINDNSKPNEPECVCETCTLL</sequence>
<evidence type="ECO:0000313" key="3">
    <source>
        <dbReference type="EMBL" id="OHT13182.1"/>
    </source>
</evidence>
<dbReference type="InterPro" id="IPR011009">
    <property type="entry name" value="Kinase-like_dom_sf"/>
</dbReference>
<dbReference type="GO" id="GO:0005524">
    <property type="term" value="F:ATP binding"/>
    <property type="evidence" value="ECO:0007669"/>
    <property type="project" value="InterPro"/>
</dbReference>
<organism evidence="3 4">
    <name type="scientific">Tritrichomonas foetus</name>
    <dbReference type="NCBI Taxonomy" id="1144522"/>
    <lineage>
        <taxon>Eukaryota</taxon>
        <taxon>Metamonada</taxon>
        <taxon>Parabasalia</taxon>
        <taxon>Tritrichomonadida</taxon>
        <taxon>Tritrichomonadidae</taxon>
        <taxon>Tritrichomonas</taxon>
    </lineage>
</organism>
<keyword evidence="4" id="KW-1185">Reference proteome</keyword>
<dbReference type="GO" id="GO:0004672">
    <property type="term" value="F:protein kinase activity"/>
    <property type="evidence" value="ECO:0007669"/>
    <property type="project" value="InterPro"/>
</dbReference>